<feature type="region of interest" description="Disordered" evidence="1">
    <location>
        <begin position="751"/>
        <end position="771"/>
    </location>
</feature>
<dbReference type="InterPro" id="IPR011749">
    <property type="entry name" value="CHP02243"/>
</dbReference>
<comment type="caution">
    <text evidence="2">The sequence shown here is derived from an EMBL/GenBank/DDBJ whole genome shotgun (WGS) entry which is preliminary data.</text>
</comment>
<dbReference type="NCBIfam" id="TIGR02243">
    <property type="entry name" value="putative baseplate assembly protein"/>
    <property type="match status" value="1"/>
</dbReference>
<keyword evidence="3" id="KW-1185">Reference proteome</keyword>
<protein>
    <submittedName>
        <fullName evidence="2">Putative baseplate assembly protein</fullName>
    </submittedName>
</protein>
<dbReference type="Proteomes" id="UP000318422">
    <property type="component" value="Unassembled WGS sequence"/>
</dbReference>
<sequence length="771" mass="82664">MAIIPPRLDDRAFDDLRAELIRRIPIHAPEWTDHNASDPGIALLELFAALGDNLLYRLNRVPEAARLEFLRLLAIAPEPARPAAAMVRLEAKRGPFAPVPVDFGTGSTTLELAAGDVPFQALEEITALPVELGAWVKLPYTGPLLPGGVENVSTLLADHLGSAVPPALTQYRAVPLAPPDGGRLPAPISSGASVDGRLWLCLLAPEAAMAEALRSTGNDGAAARKLIRQRLSGQVLNLGVRTDDALCGATDHHRCPDSGTDPERWPLRWEISTGSFSGAAKQVDRLRYQRLAVVADSTDNLGHPGTVRLRLPESGPGPDAEPFGNWTAASFEPPDTDLLGVGELPPRLDDDKLAARVLGWVRVARADASHPPLRLRWIDANVVRVEQAVTAPTELLGYGDGRTGQRYTLAHPPIIPGSEQVQVFGPLGWENWTPIDDLALAGPDDPFYTLDPGDGSITFGDGLHGRMPLPGEAIRCLSYRYGGGVRGNVGAGRINRVLRAAPAAALALKAGNPLPAEGGADAETLPEATARIPQVLRHNDRAVATDDFTDLALGTPGVQVGRAHLLPRHKPHERVDGVPGVVTLIVLPAYDPMQPDQPTPDREMLRRVCAHLEPRRLVTTELYVTPPQYVRLSCSVAVEPNPGAGEETLRRHIELALRQHLAPQPPYGPDGKGWPFGRNVTDRDIEAATLRVLGVRLVNQVLVVGEEIDRTGSRQPVETAVTMLAWQLPVLLEVRVAIGANSMAEVLPPLGTEPAATPPTSMPVPVGNEEC</sequence>
<dbReference type="EMBL" id="BJNV01000077">
    <property type="protein sequence ID" value="GEC97331.1"/>
    <property type="molecule type" value="Genomic_DNA"/>
</dbReference>
<evidence type="ECO:0000313" key="3">
    <source>
        <dbReference type="Proteomes" id="UP000318422"/>
    </source>
</evidence>
<evidence type="ECO:0000256" key="1">
    <source>
        <dbReference type="SAM" id="MobiDB-lite"/>
    </source>
</evidence>
<accession>A0A4Y4CWP6</accession>
<gene>
    <name evidence="2" type="ORF">ZRA01_34040</name>
</gene>
<reference evidence="2 3" key="1">
    <citation type="submission" date="2019-06" db="EMBL/GenBank/DDBJ databases">
        <title>Whole genome shotgun sequence of Zoogloea ramigera NBRC 15342.</title>
        <authorList>
            <person name="Hosoyama A."/>
            <person name="Uohara A."/>
            <person name="Ohji S."/>
            <person name="Ichikawa N."/>
        </authorList>
    </citation>
    <scope>NUCLEOTIDE SEQUENCE [LARGE SCALE GENOMIC DNA]</scope>
    <source>
        <strain evidence="2 3">NBRC 15342</strain>
    </source>
</reference>
<name>A0A4Y4CWP6_ZOORA</name>
<proteinExistence type="predicted"/>
<dbReference type="AlphaFoldDB" id="A0A4Y4CWP6"/>
<organism evidence="2 3">
    <name type="scientific">Zoogloea ramigera</name>
    <dbReference type="NCBI Taxonomy" id="350"/>
    <lineage>
        <taxon>Bacteria</taxon>
        <taxon>Pseudomonadati</taxon>
        <taxon>Pseudomonadota</taxon>
        <taxon>Betaproteobacteria</taxon>
        <taxon>Rhodocyclales</taxon>
        <taxon>Zoogloeaceae</taxon>
        <taxon>Zoogloea</taxon>
    </lineage>
</organism>
<dbReference type="RefSeq" id="WP_141354535.1">
    <property type="nucleotide sequence ID" value="NZ_BJNV01000077.1"/>
</dbReference>
<evidence type="ECO:0000313" key="2">
    <source>
        <dbReference type="EMBL" id="GEC97331.1"/>
    </source>
</evidence>
<dbReference type="OrthoDB" id="9027184at2"/>